<dbReference type="EMBL" id="MZGU01000003">
    <property type="protein sequence ID" value="PWB86711.1"/>
    <property type="molecule type" value="Genomic_DNA"/>
</dbReference>
<name>A0A2U1S8S6_9EURY</name>
<comment type="caution">
    <text evidence="1">The sequence shown here is derived from an EMBL/GenBank/DDBJ whole genome shotgun (WGS) entry which is preliminary data.</text>
</comment>
<dbReference type="Proteomes" id="UP000245577">
    <property type="component" value="Unassembled WGS sequence"/>
</dbReference>
<keyword evidence="2" id="KW-1185">Reference proteome</keyword>
<proteinExistence type="predicted"/>
<accession>A0A2U1S8S6</accession>
<gene>
    <name evidence="1" type="ORF">MBBWO_04250</name>
</gene>
<organism evidence="1 2">
    <name type="scientific">Methanobrevibacter woesei</name>
    <dbReference type="NCBI Taxonomy" id="190976"/>
    <lineage>
        <taxon>Archaea</taxon>
        <taxon>Methanobacteriati</taxon>
        <taxon>Methanobacteriota</taxon>
        <taxon>Methanomada group</taxon>
        <taxon>Methanobacteria</taxon>
        <taxon>Methanobacteriales</taxon>
        <taxon>Methanobacteriaceae</taxon>
        <taxon>Methanobrevibacter</taxon>
    </lineage>
</organism>
<evidence type="ECO:0000313" key="2">
    <source>
        <dbReference type="Proteomes" id="UP000245577"/>
    </source>
</evidence>
<evidence type="ECO:0000313" key="1">
    <source>
        <dbReference type="EMBL" id="PWB86711.1"/>
    </source>
</evidence>
<sequence length="267" mass="30307">MFSIFNENITIKDKIIPQTILGYAPLIAEAHFGHRSRLYELDLSRNPENISKVIIEAYNNGARAINLVNDENLLKGFDIAIEKGCDMKVIATIGKSDVDYRMPNYEVAKEVDWEEDIELFQKYDTSAMLVDEFIVDGYDWDLTSEILSKINETGAVSGIITAFPFRTTKELKDNLDTSLFDLYMVPINKVAYMMDCPDLLEEHRIKLKETLESLDKIIIASRIFATGILQPKEAFEFINSLNYVSGITFGVASEKEASDDFSILNEL</sequence>
<dbReference type="AlphaFoldDB" id="A0A2U1S8S6"/>
<protein>
    <submittedName>
        <fullName evidence="1">Uncharacterized protein</fullName>
    </submittedName>
</protein>
<reference evidence="1 2" key="1">
    <citation type="submission" date="2017-03" db="EMBL/GenBank/DDBJ databases">
        <title>Genome sequence of Methanobrevibacter wosei.</title>
        <authorList>
            <person name="Poehlein A."/>
            <person name="Seedorf H."/>
            <person name="Daniel R."/>
        </authorList>
    </citation>
    <scope>NUCLEOTIDE SEQUENCE [LARGE SCALE GENOMIC DNA]</scope>
    <source>
        <strain evidence="1 2">DSM 11979</strain>
    </source>
</reference>